<evidence type="ECO:0000313" key="2">
    <source>
        <dbReference type="EMBL" id="RBQ28874.1"/>
    </source>
</evidence>
<organism evidence="2 3">
    <name type="scientific">Aliarcobacter vitoriensis</name>
    <dbReference type="NCBI Taxonomy" id="2011099"/>
    <lineage>
        <taxon>Bacteria</taxon>
        <taxon>Pseudomonadati</taxon>
        <taxon>Campylobacterota</taxon>
        <taxon>Epsilonproteobacteria</taxon>
        <taxon>Campylobacterales</taxon>
        <taxon>Arcobacteraceae</taxon>
        <taxon>Aliarcobacter</taxon>
    </lineage>
</organism>
<keyword evidence="1" id="KW-1133">Transmembrane helix</keyword>
<dbReference type="EMBL" id="PDKB01000010">
    <property type="protein sequence ID" value="RBQ28874.1"/>
    <property type="molecule type" value="Genomic_DNA"/>
</dbReference>
<dbReference type="OrthoDB" id="5365516at2"/>
<proteinExistence type="predicted"/>
<sequence length="185" mass="21635">MKRNYWPLFFIGIFSFVFSMIIWTVSKAIKAPVIEDRSFLLKYQDVDENYNKLMEANEEFLSKYNLSFILNDKDFGLTTEDIKYGQRVIEKYSNHKDTLKIGNNTLKVVATSKDSNEKQDINIDLVITKTMTNDNDVVLKQDKFENVNNDFISEFEISQETNWNITGSFKVNDSIGYIFIKTNAR</sequence>
<protein>
    <recommendedName>
        <fullName evidence="4">Cytochrome c oxidase-associated protein CcoH</fullName>
    </recommendedName>
</protein>
<evidence type="ECO:0000313" key="3">
    <source>
        <dbReference type="Proteomes" id="UP000252669"/>
    </source>
</evidence>
<dbReference type="Proteomes" id="UP000252669">
    <property type="component" value="Unassembled WGS sequence"/>
</dbReference>
<gene>
    <name evidence="2" type="ORF">CRU91_06780</name>
</gene>
<name>A0A366MTF0_9BACT</name>
<dbReference type="RefSeq" id="WP_113894467.1">
    <property type="nucleotide sequence ID" value="NZ_JANJGA010000010.1"/>
</dbReference>
<keyword evidence="1" id="KW-0812">Transmembrane</keyword>
<keyword evidence="1" id="KW-0472">Membrane</keyword>
<reference evidence="2 3" key="1">
    <citation type="submission" date="2017-10" db="EMBL/GenBank/DDBJ databases">
        <title>Genomics of the genus Arcobacter.</title>
        <authorList>
            <person name="Perez-Cataluna A."/>
            <person name="Figueras M.J."/>
        </authorList>
    </citation>
    <scope>NUCLEOTIDE SEQUENCE [LARGE SCALE GENOMIC DNA]</scope>
    <source>
        <strain evidence="2 3">CECT 9230</strain>
    </source>
</reference>
<dbReference type="AlphaFoldDB" id="A0A366MTF0"/>
<feature type="transmembrane region" description="Helical" evidence="1">
    <location>
        <begin position="6"/>
        <end position="25"/>
    </location>
</feature>
<keyword evidence="3" id="KW-1185">Reference proteome</keyword>
<accession>A0A366MTF0</accession>
<evidence type="ECO:0000256" key="1">
    <source>
        <dbReference type="SAM" id="Phobius"/>
    </source>
</evidence>
<evidence type="ECO:0008006" key="4">
    <source>
        <dbReference type="Google" id="ProtNLM"/>
    </source>
</evidence>
<comment type="caution">
    <text evidence="2">The sequence shown here is derived from an EMBL/GenBank/DDBJ whole genome shotgun (WGS) entry which is preliminary data.</text>
</comment>